<evidence type="ECO:0000313" key="4">
    <source>
        <dbReference type="Proteomes" id="UP001163798"/>
    </source>
</evidence>
<gene>
    <name evidence="3" type="ORF">GGU10DRAFT_24416</name>
</gene>
<dbReference type="Proteomes" id="UP001163798">
    <property type="component" value="Unassembled WGS sequence"/>
</dbReference>
<proteinExistence type="predicted"/>
<name>A0AA38L514_9AGAR</name>
<accession>A0AA38L514</accession>
<evidence type="ECO:0000256" key="1">
    <source>
        <dbReference type="SAM" id="MobiDB-lite"/>
    </source>
</evidence>
<keyword evidence="2" id="KW-0472">Membrane</keyword>
<evidence type="ECO:0000256" key="2">
    <source>
        <dbReference type="SAM" id="Phobius"/>
    </source>
</evidence>
<sequence length="306" mass="35585">MPALHCPISINRPTPEERSISTQAARESTWGMKYPPKLPPPLPGWIRVKFYSHIYKIRHEMLPDMEGDVQLSRSGWLDLRVVCRIWNLEACTPIDPMRWVPVEPTRSFWLSPIAVHVLSAQNQCIMIIEPTPLSPTTAHKRELRDASFHLYTSFFMLFHLMYSVPITIAHTSVAFVRRWWIWCGRRSRIPMWIEHAIIPLIMLLSWFARKSKQPFNGAYAKRVNKSCKKKISIVMRSDEALWMQKHKHWIALVLCLLMLMLGGFLLLDMIGEVLYKVMSALRPYSTWGRAVVTRGLRNVRAIGRGT</sequence>
<protein>
    <submittedName>
        <fullName evidence="3">Uncharacterized protein</fullName>
    </submittedName>
</protein>
<reference evidence="3" key="1">
    <citation type="submission" date="2022-08" db="EMBL/GenBank/DDBJ databases">
        <authorList>
            <consortium name="DOE Joint Genome Institute"/>
            <person name="Min B."/>
            <person name="Riley R."/>
            <person name="Sierra-Patev S."/>
            <person name="Naranjo-Ortiz M."/>
            <person name="Looney B."/>
            <person name="Konkel Z."/>
            <person name="Slot J.C."/>
            <person name="Sakamoto Y."/>
            <person name="Steenwyk J.L."/>
            <person name="Rokas A."/>
            <person name="Carro J."/>
            <person name="Camarero S."/>
            <person name="Ferreira P."/>
            <person name="Molpeceres G."/>
            <person name="Ruiz-Duenas F.J."/>
            <person name="Serrano A."/>
            <person name="Henrissat B."/>
            <person name="Drula E."/>
            <person name="Hughes K.W."/>
            <person name="Mata J.L."/>
            <person name="Ishikawa N.K."/>
            <person name="Vargas-Isla R."/>
            <person name="Ushijima S."/>
            <person name="Smith C.A."/>
            <person name="Ahrendt S."/>
            <person name="Andreopoulos W."/>
            <person name="He G."/>
            <person name="Labutti K."/>
            <person name="Lipzen A."/>
            <person name="Ng V."/>
            <person name="Sandor L."/>
            <person name="Barry K."/>
            <person name="Martinez A.T."/>
            <person name="Xiao Y."/>
            <person name="Gibbons J.G."/>
            <person name="Terashima K."/>
            <person name="Hibbett D.S."/>
            <person name="Grigoriev I.V."/>
        </authorList>
    </citation>
    <scope>NUCLEOTIDE SEQUENCE</scope>
    <source>
        <strain evidence="3">TFB10291</strain>
    </source>
</reference>
<keyword evidence="2" id="KW-1133">Transmembrane helix</keyword>
<evidence type="ECO:0000313" key="3">
    <source>
        <dbReference type="EMBL" id="KAJ3784555.1"/>
    </source>
</evidence>
<feature type="transmembrane region" description="Helical" evidence="2">
    <location>
        <begin position="249"/>
        <end position="267"/>
    </location>
</feature>
<organism evidence="3 4">
    <name type="scientific">Lentinula aff. detonsa</name>
    <dbReference type="NCBI Taxonomy" id="2804958"/>
    <lineage>
        <taxon>Eukaryota</taxon>
        <taxon>Fungi</taxon>
        <taxon>Dikarya</taxon>
        <taxon>Basidiomycota</taxon>
        <taxon>Agaricomycotina</taxon>
        <taxon>Agaricomycetes</taxon>
        <taxon>Agaricomycetidae</taxon>
        <taxon>Agaricales</taxon>
        <taxon>Marasmiineae</taxon>
        <taxon>Omphalotaceae</taxon>
        <taxon>Lentinula</taxon>
    </lineage>
</organism>
<feature type="transmembrane region" description="Helical" evidence="2">
    <location>
        <begin position="148"/>
        <end position="169"/>
    </location>
</feature>
<keyword evidence="4" id="KW-1185">Reference proteome</keyword>
<keyword evidence="2" id="KW-0812">Transmembrane</keyword>
<feature type="region of interest" description="Disordered" evidence="1">
    <location>
        <begin position="1"/>
        <end position="26"/>
    </location>
</feature>
<feature type="transmembrane region" description="Helical" evidence="2">
    <location>
        <begin position="189"/>
        <end position="208"/>
    </location>
</feature>
<dbReference type="AlphaFoldDB" id="A0AA38L514"/>
<dbReference type="EMBL" id="MU793372">
    <property type="protein sequence ID" value="KAJ3784555.1"/>
    <property type="molecule type" value="Genomic_DNA"/>
</dbReference>
<comment type="caution">
    <text evidence="3">The sequence shown here is derived from an EMBL/GenBank/DDBJ whole genome shotgun (WGS) entry which is preliminary data.</text>
</comment>